<accession>B0BZP3</accession>
<dbReference type="STRING" id="329726.AM1_0927"/>
<dbReference type="HOGENOM" id="CLU_2911757_0_0_3"/>
<name>B0BZP3_ACAM1</name>
<dbReference type="AlphaFoldDB" id="B0BZP3"/>
<dbReference type="RefSeq" id="WP_012161534.1">
    <property type="nucleotide sequence ID" value="NC_009925.1"/>
</dbReference>
<keyword evidence="2" id="KW-1185">Reference proteome</keyword>
<gene>
    <name evidence="1" type="ordered locus">AM1_0927</name>
</gene>
<reference evidence="1 2" key="1">
    <citation type="journal article" date="2008" name="Proc. Natl. Acad. Sci. U.S.A.">
        <title>Niche adaptation and genome expansion in the chlorophyll d-producing cyanobacterium Acaryochloris marina.</title>
        <authorList>
            <person name="Swingley W.D."/>
            <person name="Chen M."/>
            <person name="Cheung P.C."/>
            <person name="Conrad A.L."/>
            <person name="Dejesa L.C."/>
            <person name="Hao J."/>
            <person name="Honchak B.M."/>
            <person name="Karbach L.E."/>
            <person name="Kurdoglu A."/>
            <person name="Lahiri S."/>
            <person name="Mastrian S.D."/>
            <person name="Miyashita H."/>
            <person name="Page L."/>
            <person name="Ramakrishna P."/>
            <person name="Satoh S."/>
            <person name="Sattley W.M."/>
            <person name="Shimada Y."/>
            <person name="Taylor H.L."/>
            <person name="Tomo T."/>
            <person name="Tsuchiya T."/>
            <person name="Wang Z.T."/>
            <person name="Raymond J."/>
            <person name="Mimuro M."/>
            <person name="Blankenship R.E."/>
            <person name="Touchman J.W."/>
        </authorList>
    </citation>
    <scope>NUCLEOTIDE SEQUENCE [LARGE SCALE GENOMIC DNA]</scope>
    <source>
        <strain evidence="2">MBIC 11017</strain>
    </source>
</reference>
<organism evidence="1 2">
    <name type="scientific">Acaryochloris marina (strain MBIC 11017)</name>
    <dbReference type="NCBI Taxonomy" id="329726"/>
    <lineage>
        <taxon>Bacteria</taxon>
        <taxon>Bacillati</taxon>
        <taxon>Cyanobacteriota</taxon>
        <taxon>Cyanophyceae</taxon>
        <taxon>Acaryochloridales</taxon>
        <taxon>Acaryochloridaceae</taxon>
        <taxon>Acaryochloris</taxon>
    </lineage>
</organism>
<sequence length="61" mass="6669">MANPTVFRRELDDGSTHFLLTLHSPVCVIVHAISPSESLKSIGRSRPVFGDTGVRMTESTN</sequence>
<proteinExistence type="predicted"/>
<dbReference type="Proteomes" id="UP000000268">
    <property type="component" value="Chromosome"/>
</dbReference>
<evidence type="ECO:0000313" key="2">
    <source>
        <dbReference type="Proteomes" id="UP000000268"/>
    </source>
</evidence>
<dbReference type="KEGG" id="amr:AM1_0927"/>
<protein>
    <submittedName>
        <fullName evidence="1">Uncharacterized protein</fullName>
    </submittedName>
</protein>
<evidence type="ECO:0000313" key="1">
    <source>
        <dbReference type="EMBL" id="ABW25969.1"/>
    </source>
</evidence>
<dbReference type="EMBL" id="CP000828">
    <property type="protein sequence ID" value="ABW25969.1"/>
    <property type="molecule type" value="Genomic_DNA"/>
</dbReference>